<protein>
    <submittedName>
        <fullName evidence="2">Nuclease</fullName>
    </submittedName>
</protein>
<dbReference type="RefSeq" id="WP_377282145.1">
    <property type="nucleotide sequence ID" value="NZ_JBHRSI010000005.1"/>
</dbReference>
<dbReference type="PROSITE" id="PS51257">
    <property type="entry name" value="PROKAR_LIPOPROTEIN"/>
    <property type="match status" value="1"/>
</dbReference>
<keyword evidence="3" id="KW-1185">Reference proteome</keyword>
<evidence type="ECO:0000313" key="2">
    <source>
        <dbReference type="EMBL" id="MFD1785192.1"/>
    </source>
</evidence>
<evidence type="ECO:0000313" key="3">
    <source>
        <dbReference type="Proteomes" id="UP001597237"/>
    </source>
</evidence>
<dbReference type="Gene3D" id="2.40.50.90">
    <property type="match status" value="1"/>
</dbReference>
<proteinExistence type="predicted"/>
<organism evidence="2 3">
    <name type="scientific">Phenylobacterium terrae</name>
    <dbReference type="NCBI Taxonomy" id="2665495"/>
    <lineage>
        <taxon>Bacteria</taxon>
        <taxon>Pseudomonadati</taxon>
        <taxon>Pseudomonadota</taxon>
        <taxon>Alphaproteobacteria</taxon>
        <taxon>Caulobacterales</taxon>
        <taxon>Caulobacteraceae</taxon>
        <taxon>Phenylobacterium</taxon>
    </lineage>
</organism>
<gene>
    <name evidence="2" type="ORF">ACFSC0_17460</name>
</gene>
<dbReference type="SUPFAM" id="SSF50199">
    <property type="entry name" value="Staphylococcal nuclease"/>
    <property type="match status" value="1"/>
</dbReference>
<accession>A0ABW4N4Z6</accession>
<feature type="chain" id="PRO_5047148104" evidence="1">
    <location>
        <begin position="22"/>
        <end position="162"/>
    </location>
</feature>
<dbReference type="EMBL" id="JBHUEY010000006">
    <property type="protein sequence ID" value="MFD1785192.1"/>
    <property type="molecule type" value="Genomic_DNA"/>
</dbReference>
<comment type="caution">
    <text evidence="2">The sequence shown here is derived from an EMBL/GenBank/DDBJ whole genome shotgun (WGS) entry which is preliminary data.</text>
</comment>
<feature type="signal peptide" evidence="1">
    <location>
        <begin position="1"/>
        <end position="21"/>
    </location>
</feature>
<name>A0ABW4N4Z6_9CAUL</name>
<keyword evidence="1" id="KW-0732">Signal</keyword>
<sequence length="162" mass="17358">MRVLRLAAAAAAGLALVACQAERLPAERGEGGPSVAERVSVLSGDTFIVDGRGVRLANAFAPEPIPRARCWAEALAAKQAARVVQQMMREATSIEVKPTGPRDEYNRQFAIVTLSGLDLGQTLYDEGLAGRPGTQRFPWCDPISKNAPGAPTIYSLMELKPR</sequence>
<dbReference type="Proteomes" id="UP001597237">
    <property type="component" value="Unassembled WGS sequence"/>
</dbReference>
<dbReference type="InterPro" id="IPR035437">
    <property type="entry name" value="SNase_OB-fold_sf"/>
</dbReference>
<evidence type="ECO:0000256" key="1">
    <source>
        <dbReference type="SAM" id="SignalP"/>
    </source>
</evidence>
<reference evidence="3" key="1">
    <citation type="journal article" date="2019" name="Int. J. Syst. Evol. Microbiol.">
        <title>The Global Catalogue of Microorganisms (GCM) 10K type strain sequencing project: providing services to taxonomists for standard genome sequencing and annotation.</title>
        <authorList>
            <consortium name="The Broad Institute Genomics Platform"/>
            <consortium name="The Broad Institute Genome Sequencing Center for Infectious Disease"/>
            <person name="Wu L."/>
            <person name="Ma J."/>
        </authorList>
    </citation>
    <scope>NUCLEOTIDE SEQUENCE [LARGE SCALE GENOMIC DNA]</scope>
    <source>
        <strain evidence="3">DFY28</strain>
    </source>
</reference>